<name>A0A0C3GML1_OIDMZ</name>
<dbReference type="Gene3D" id="1.25.40.10">
    <property type="entry name" value="Tetratricopeptide repeat domain"/>
    <property type="match status" value="2"/>
</dbReference>
<keyword evidence="1" id="KW-0802">TPR repeat</keyword>
<dbReference type="InterPro" id="IPR027417">
    <property type="entry name" value="P-loop_NTPase"/>
</dbReference>
<dbReference type="SUPFAM" id="SSF53474">
    <property type="entry name" value="alpha/beta-Hydrolases"/>
    <property type="match status" value="1"/>
</dbReference>
<keyword evidence="4" id="KW-1185">Reference proteome</keyword>
<proteinExistence type="predicted"/>
<dbReference type="PANTHER" id="PTHR46082">
    <property type="entry name" value="ATP/GTP-BINDING PROTEIN-RELATED"/>
    <property type="match status" value="1"/>
</dbReference>
<dbReference type="NCBIfam" id="NF040586">
    <property type="entry name" value="FxSxx_TPR"/>
    <property type="match status" value="1"/>
</dbReference>
<dbReference type="Proteomes" id="UP000054321">
    <property type="component" value="Unassembled WGS sequence"/>
</dbReference>
<dbReference type="InParanoid" id="A0A0C3GML1"/>
<dbReference type="InterPro" id="IPR029058">
    <property type="entry name" value="AB_hydrolase_fold"/>
</dbReference>
<feature type="repeat" description="TPR" evidence="1">
    <location>
        <begin position="789"/>
        <end position="822"/>
    </location>
</feature>
<dbReference type="HOGENOM" id="CLU_000288_125_13_1"/>
<dbReference type="SMART" id="SM00028">
    <property type="entry name" value="TPR"/>
    <property type="match status" value="6"/>
</dbReference>
<evidence type="ECO:0000259" key="2">
    <source>
        <dbReference type="Pfam" id="PF00931"/>
    </source>
</evidence>
<dbReference type="Gene3D" id="3.40.50.300">
    <property type="entry name" value="P-loop containing nucleotide triphosphate hydrolases"/>
    <property type="match status" value="1"/>
</dbReference>
<dbReference type="STRING" id="913774.A0A0C3GML1"/>
<dbReference type="Pfam" id="PF00931">
    <property type="entry name" value="NB-ARC"/>
    <property type="match status" value="1"/>
</dbReference>
<dbReference type="AlphaFoldDB" id="A0A0C3GML1"/>
<feature type="domain" description="NB-ARC" evidence="2">
    <location>
        <begin position="426"/>
        <end position="576"/>
    </location>
</feature>
<gene>
    <name evidence="3" type="ORF">OIDMADRAFT_62186</name>
</gene>
<dbReference type="Gene3D" id="3.40.50.1820">
    <property type="entry name" value="alpha/beta hydrolase"/>
    <property type="match status" value="1"/>
</dbReference>
<dbReference type="SUPFAM" id="SSF48452">
    <property type="entry name" value="TPR-like"/>
    <property type="match status" value="3"/>
</dbReference>
<sequence>MEQFYLKISDPGPDYLIPSFGIRSSTALSGSPPPANHGGVAVLTSRPISRPVALLLDPGSYLLQTTRIVAGYLQVFDDTLQTDRDQQVLGLQQVAPISGDTIDNTTIDIIAIHGLETGSPRTWEYRKGEGEAVNWISDGDMLPAALPQARIYTYDWDASCFQDAPVQTLLGHADNLLACVAGERSRVSQDRPIIFVASCFGGLILAEAICRAAQEGSRYRHVLLSIVGAVFLATPFGGSEAAAQAQWLVIVKGIMGDQSSDQLVRDLEERHDFVRQRVQKFAEIANADSVRLPVHCFFETRKTELLRKFFPHSLATWLSSPPTHKILVSDTSACLHGFPRQGLNATHSGMNKFGGPEDRNFELVRDSIYNLAQESSGVLKRRKSDAKQYEFMVPFGRNERFVGRESILHQLLERIPPSANKDVCQRTVVEGLGGVGKTQIALEAAFRVHNEHPDCHIFWVPAIDVTSFENAYRDIGKKLNVRGIDEDKVDVKALIKAALNRDSTGSWLLVVDNADDVQLLFGDSGLSNYLPFSSKGSILFTTRNNEVTVGLDVPRPNTITVAEMRRTEAIEMLQANLKESQMRDAVSTASLLDFLADLPLAIKQASAYLAKTGISTAQYLSHCQSSNKDLIRLLSKDFEDPRRYKAIRNPVATTWLISFDQVSRDNQLAIYYLKFMCFLAEKNIPQSLLPSRDELEMIEATGVLKAYAFITEREEQASYDIHRLVRLVMQNWLESEAQLEDCVTSVIRQLRDMFPVPEHENRDMWVKYLPHALAALEFRGSSTDEITQVYVLLSVGKCYTLMGKYEAAEQMYRQAWQLQEEVLGKDHPITLMSMGIIAVSLLLQGKYAEAESMNRQTLKLQEEVLRKDHPITLLNINNLAVSLLLQGKFAEAESITRQTLKLHETVLGKDYPNTLISKYDFAISLRRRSKSAEAESMHRQILKLQKGVLGKDHPSTLRSMRLIAISLPLQGKYAEAESMHRQILKLQEELLGKDHPDTLMSMSNIAVSLRRQGKFAEAESMLRQTLKLQEEVLGKDHPNTLMSMSNIAVSLRQQGKYAEAESIHRQTLKLQKEVLGKDHPDTLMSMRNIAVSLLLQGKNAGTEALTRE</sequence>
<dbReference type="InterPro" id="IPR011990">
    <property type="entry name" value="TPR-like_helical_dom_sf"/>
</dbReference>
<dbReference type="PANTHER" id="PTHR46082:SF6">
    <property type="entry name" value="AAA+ ATPASE DOMAIN-CONTAINING PROTEIN-RELATED"/>
    <property type="match status" value="1"/>
</dbReference>
<dbReference type="Pfam" id="PF13374">
    <property type="entry name" value="TPR_10"/>
    <property type="match status" value="1"/>
</dbReference>
<dbReference type="InterPro" id="IPR019734">
    <property type="entry name" value="TPR_rpt"/>
</dbReference>
<dbReference type="InterPro" id="IPR002182">
    <property type="entry name" value="NB-ARC"/>
</dbReference>
<reference evidence="4" key="2">
    <citation type="submission" date="2015-01" db="EMBL/GenBank/DDBJ databases">
        <title>Evolutionary Origins and Diversification of the Mycorrhizal Mutualists.</title>
        <authorList>
            <consortium name="DOE Joint Genome Institute"/>
            <consortium name="Mycorrhizal Genomics Consortium"/>
            <person name="Kohler A."/>
            <person name="Kuo A."/>
            <person name="Nagy L.G."/>
            <person name="Floudas D."/>
            <person name="Copeland A."/>
            <person name="Barry K.W."/>
            <person name="Cichocki N."/>
            <person name="Veneault-Fourrey C."/>
            <person name="LaButti K."/>
            <person name="Lindquist E.A."/>
            <person name="Lipzen A."/>
            <person name="Lundell T."/>
            <person name="Morin E."/>
            <person name="Murat C."/>
            <person name="Riley R."/>
            <person name="Ohm R."/>
            <person name="Sun H."/>
            <person name="Tunlid A."/>
            <person name="Henrissat B."/>
            <person name="Grigoriev I.V."/>
            <person name="Hibbett D.S."/>
            <person name="Martin F."/>
        </authorList>
    </citation>
    <scope>NUCLEOTIDE SEQUENCE [LARGE SCALE GENOMIC DNA]</scope>
    <source>
        <strain evidence="4">Zn</strain>
    </source>
</reference>
<dbReference type="SUPFAM" id="SSF52540">
    <property type="entry name" value="P-loop containing nucleoside triphosphate hydrolases"/>
    <property type="match status" value="1"/>
</dbReference>
<protein>
    <recommendedName>
        <fullName evidence="2">NB-ARC domain-containing protein</fullName>
    </recommendedName>
</protein>
<dbReference type="Pfam" id="PF13424">
    <property type="entry name" value="TPR_12"/>
    <property type="match status" value="3"/>
</dbReference>
<evidence type="ECO:0000256" key="1">
    <source>
        <dbReference type="PROSITE-ProRule" id="PRU00339"/>
    </source>
</evidence>
<reference evidence="3 4" key="1">
    <citation type="submission" date="2014-04" db="EMBL/GenBank/DDBJ databases">
        <authorList>
            <consortium name="DOE Joint Genome Institute"/>
            <person name="Kuo A."/>
            <person name="Martino E."/>
            <person name="Perotto S."/>
            <person name="Kohler A."/>
            <person name="Nagy L.G."/>
            <person name="Floudas D."/>
            <person name="Copeland A."/>
            <person name="Barry K.W."/>
            <person name="Cichocki N."/>
            <person name="Veneault-Fourrey C."/>
            <person name="LaButti K."/>
            <person name="Lindquist E.A."/>
            <person name="Lipzen A."/>
            <person name="Lundell T."/>
            <person name="Morin E."/>
            <person name="Murat C."/>
            <person name="Sun H."/>
            <person name="Tunlid A."/>
            <person name="Henrissat B."/>
            <person name="Grigoriev I.V."/>
            <person name="Hibbett D.S."/>
            <person name="Martin F."/>
            <person name="Nordberg H.P."/>
            <person name="Cantor M.N."/>
            <person name="Hua S.X."/>
        </authorList>
    </citation>
    <scope>NUCLEOTIDE SEQUENCE [LARGE SCALE GENOMIC DNA]</scope>
    <source>
        <strain evidence="3 4">Zn</strain>
    </source>
</reference>
<dbReference type="EMBL" id="KN832905">
    <property type="protein sequence ID" value="KIM92789.1"/>
    <property type="molecule type" value="Genomic_DNA"/>
</dbReference>
<accession>A0A0C3GML1</accession>
<dbReference type="InterPro" id="IPR053137">
    <property type="entry name" value="NLR-like"/>
</dbReference>
<evidence type="ECO:0000313" key="3">
    <source>
        <dbReference type="EMBL" id="KIM92789.1"/>
    </source>
</evidence>
<evidence type="ECO:0000313" key="4">
    <source>
        <dbReference type="Proteomes" id="UP000054321"/>
    </source>
</evidence>
<dbReference type="PROSITE" id="PS50005">
    <property type="entry name" value="TPR"/>
    <property type="match status" value="1"/>
</dbReference>
<organism evidence="3 4">
    <name type="scientific">Oidiodendron maius (strain Zn)</name>
    <dbReference type="NCBI Taxonomy" id="913774"/>
    <lineage>
        <taxon>Eukaryota</taxon>
        <taxon>Fungi</taxon>
        <taxon>Dikarya</taxon>
        <taxon>Ascomycota</taxon>
        <taxon>Pezizomycotina</taxon>
        <taxon>Leotiomycetes</taxon>
        <taxon>Leotiomycetes incertae sedis</taxon>
        <taxon>Myxotrichaceae</taxon>
        <taxon>Oidiodendron</taxon>
    </lineage>
</organism>
<dbReference type="OrthoDB" id="626167at2759"/>
<dbReference type="GO" id="GO:0043531">
    <property type="term" value="F:ADP binding"/>
    <property type="evidence" value="ECO:0007669"/>
    <property type="project" value="InterPro"/>
</dbReference>